<evidence type="ECO:0000256" key="1">
    <source>
        <dbReference type="SAM" id="MobiDB-lite"/>
    </source>
</evidence>
<gene>
    <name evidence="2" type="ordered locus">Sked_19000</name>
</gene>
<feature type="region of interest" description="Disordered" evidence="1">
    <location>
        <begin position="191"/>
        <end position="230"/>
    </location>
</feature>
<name>D1BHA5_SANKS</name>
<organism evidence="2 3">
    <name type="scientific">Sanguibacter keddieii (strain ATCC 51767 / DSM 10542 / NCFB 3025 / ST-74)</name>
    <dbReference type="NCBI Taxonomy" id="446469"/>
    <lineage>
        <taxon>Bacteria</taxon>
        <taxon>Bacillati</taxon>
        <taxon>Actinomycetota</taxon>
        <taxon>Actinomycetes</taxon>
        <taxon>Micrococcales</taxon>
        <taxon>Sanguibacteraceae</taxon>
        <taxon>Sanguibacter</taxon>
    </lineage>
</organism>
<dbReference type="InterPro" id="IPR050627">
    <property type="entry name" value="Nitroreductase/BluB"/>
</dbReference>
<feature type="compositionally biased region" description="Low complexity" evidence="1">
    <location>
        <begin position="206"/>
        <end position="218"/>
    </location>
</feature>
<dbReference type="OrthoDB" id="8156917at2"/>
<accession>D1BHA5</accession>
<dbReference type="InterPro" id="IPR000415">
    <property type="entry name" value="Nitroreductase-like"/>
</dbReference>
<dbReference type="PANTHER" id="PTHR23026">
    <property type="entry name" value="NADPH NITROREDUCTASE"/>
    <property type="match status" value="1"/>
</dbReference>
<dbReference type="GO" id="GO:0016491">
    <property type="term" value="F:oxidoreductase activity"/>
    <property type="evidence" value="ECO:0007669"/>
    <property type="project" value="InterPro"/>
</dbReference>
<reference evidence="2 3" key="1">
    <citation type="journal article" date="2009" name="Stand. Genomic Sci.">
        <title>Complete genome sequence of Sanguibacter keddieii type strain (ST-74).</title>
        <authorList>
            <person name="Ivanova N."/>
            <person name="Sikorski J."/>
            <person name="Sims D."/>
            <person name="Brettin T."/>
            <person name="Detter J.C."/>
            <person name="Han C."/>
            <person name="Lapidus A."/>
            <person name="Copeland A."/>
            <person name="Glavina Del Rio T."/>
            <person name="Nolan M."/>
            <person name="Chen F."/>
            <person name="Lucas S."/>
            <person name="Tice H."/>
            <person name="Cheng J.F."/>
            <person name="Bruce D."/>
            <person name="Goodwin L."/>
            <person name="Pitluck S."/>
            <person name="Pati A."/>
            <person name="Mavromatis K."/>
            <person name="Chen A."/>
            <person name="Palaniappan K."/>
            <person name="D'haeseleer P."/>
            <person name="Chain P."/>
            <person name="Bristow J."/>
            <person name="Eisen J.A."/>
            <person name="Markowitz V."/>
            <person name="Hugenholtz P."/>
            <person name="Goker M."/>
            <person name="Pukall R."/>
            <person name="Klenk H.P."/>
            <person name="Kyrpides N.C."/>
        </authorList>
    </citation>
    <scope>NUCLEOTIDE SEQUENCE [LARGE SCALE GENOMIC DNA]</scope>
    <source>
        <strain evidence="3">ATCC 51767 / DSM 10542 / NCFB 3025 / ST-74</strain>
    </source>
</reference>
<evidence type="ECO:0000313" key="3">
    <source>
        <dbReference type="Proteomes" id="UP000000322"/>
    </source>
</evidence>
<keyword evidence="3" id="KW-1185">Reference proteome</keyword>
<dbReference type="AlphaFoldDB" id="D1BHA5"/>
<dbReference type="HOGENOM" id="CLU_051479_2_0_11"/>
<dbReference type="Gene3D" id="3.40.109.10">
    <property type="entry name" value="NADH Oxidase"/>
    <property type="match status" value="2"/>
</dbReference>
<dbReference type="PANTHER" id="PTHR23026:SF123">
    <property type="entry name" value="NAD(P)H NITROREDUCTASE RV3131-RELATED"/>
    <property type="match status" value="1"/>
</dbReference>
<dbReference type="EMBL" id="CP001819">
    <property type="protein sequence ID" value="ACZ21825.1"/>
    <property type="molecule type" value="Genomic_DNA"/>
</dbReference>
<dbReference type="SUPFAM" id="SSF55469">
    <property type="entry name" value="FMN-dependent nitroreductase-like"/>
    <property type="match status" value="1"/>
</dbReference>
<dbReference type="NCBIfam" id="NF047509">
    <property type="entry name" value="Rv3131_FMN_oxido"/>
    <property type="match status" value="1"/>
</dbReference>
<evidence type="ECO:0000313" key="2">
    <source>
        <dbReference type="EMBL" id="ACZ21825.1"/>
    </source>
</evidence>
<dbReference type="STRING" id="446469.Sked_19000"/>
<dbReference type="eggNOG" id="COG0778">
    <property type="taxonomic scope" value="Bacteria"/>
</dbReference>
<proteinExistence type="predicted"/>
<dbReference type="KEGG" id="ske:Sked_19000"/>
<sequence>MLTTEVLERVVRAATRAPSVHNTQPWTVEVGLSRGRGMVDVRVDPARSLRHGDPLSREATISCGALVDHLVVAARREGLDAEVTVTAGDGDLRLARVSLSPGDLPSVAELELSVATVHRRTTRIALDDLVVDDALVARLVRMVADAQAHLVVLPPGSAARGVVLRQVARAEALATEDLVGRAEEEAWTGRAAAADGAGDGVPVEEPWAGHPGAAPGPGSRRLSDRAGPGDATEHGAVLALLTTPGDSPDDWLRAGRALSRLLLEATVAGLTASFATTVLENPTTRHEVVRSLGLVGAPQVLLQLGYGEPGVRTPRRALGTAAVRGDHLETGGASTA</sequence>
<protein>
    <submittedName>
        <fullName evidence="2">Nitroreductase family protein</fullName>
    </submittedName>
</protein>
<dbReference type="RefSeq" id="WP_012866894.1">
    <property type="nucleotide sequence ID" value="NC_013521.1"/>
</dbReference>
<dbReference type="Proteomes" id="UP000000322">
    <property type="component" value="Chromosome"/>
</dbReference>